<sequence length="107" mass="12936">MFIQTLDFRDLEEGKKEDMFRKICLKSVPFFVEEFHQSSDDKQRPYAKSVPFFVEEFHRACKPAPQQRFTVYEDAIRRQDSHYALALFLPLKYNRILYKVILCFTFP</sequence>
<protein>
    <submittedName>
        <fullName evidence="1">Uncharacterized protein</fullName>
    </submittedName>
</protein>
<name>A0A4C1TYY6_EUMVA</name>
<accession>A0A4C1TYY6</accession>
<organism evidence="1 2">
    <name type="scientific">Eumeta variegata</name>
    <name type="common">Bagworm moth</name>
    <name type="synonym">Eumeta japonica</name>
    <dbReference type="NCBI Taxonomy" id="151549"/>
    <lineage>
        <taxon>Eukaryota</taxon>
        <taxon>Metazoa</taxon>
        <taxon>Ecdysozoa</taxon>
        <taxon>Arthropoda</taxon>
        <taxon>Hexapoda</taxon>
        <taxon>Insecta</taxon>
        <taxon>Pterygota</taxon>
        <taxon>Neoptera</taxon>
        <taxon>Endopterygota</taxon>
        <taxon>Lepidoptera</taxon>
        <taxon>Glossata</taxon>
        <taxon>Ditrysia</taxon>
        <taxon>Tineoidea</taxon>
        <taxon>Psychidae</taxon>
        <taxon>Oiketicinae</taxon>
        <taxon>Eumeta</taxon>
    </lineage>
</organism>
<keyword evidence="2" id="KW-1185">Reference proteome</keyword>
<gene>
    <name evidence="1" type="ORF">EVAR_79869_1</name>
</gene>
<evidence type="ECO:0000313" key="1">
    <source>
        <dbReference type="EMBL" id="GBP19269.1"/>
    </source>
</evidence>
<proteinExistence type="predicted"/>
<evidence type="ECO:0000313" key="2">
    <source>
        <dbReference type="Proteomes" id="UP000299102"/>
    </source>
</evidence>
<reference evidence="1 2" key="1">
    <citation type="journal article" date="2019" name="Commun. Biol.">
        <title>The bagworm genome reveals a unique fibroin gene that provides high tensile strength.</title>
        <authorList>
            <person name="Kono N."/>
            <person name="Nakamura H."/>
            <person name="Ohtoshi R."/>
            <person name="Tomita M."/>
            <person name="Numata K."/>
            <person name="Arakawa K."/>
        </authorList>
    </citation>
    <scope>NUCLEOTIDE SEQUENCE [LARGE SCALE GENOMIC DNA]</scope>
</reference>
<dbReference type="Proteomes" id="UP000299102">
    <property type="component" value="Unassembled WGS sequence"/>
</dbReference>
<comment type="caution">
    <text evidence="1">The sequence shown here is derived from an EMBL/GenBank/DDBJ whole genome shotgun (WGS) entry which is preliminary data.</text>
</comment>
<dbReference type="EMBL" id="BGZK01000106">
    <property type="protein sequence ID" value="GBP19269.1"/>
    <property type="molecule type" value="Genomic_DNA"/>
</dbReference>
<dbReference type="AlphaFoldDB" id="A0A4C1TYY6"/>